<evidence type="ECO:0000313" key="3">
    <source>
        <dbReference type="Proteomes" id="UP000008947"/>
    </source>
</evidence>
<reference evidence="2 3" key="1">
    <citation type="submission" date="2012-03" db="EMBL/GenBank/DDBJ databases">
        <title>The Genome Sequence of Bartonella washoensis Sb944nv.</title>
        <authorList>
            <consortium name="The Broad Institute Genome Sequencing Platform"/>
            <consortium name="The Broad Institute Genome Sequencing Center for Infectious Disease"/>
            <person name="Feldgarden M."/>
            <person name="Kirby J."/>
            <person name="Kosoy M."/>
            <person name="Birtles R."/>
            <person name="Probert W.S."/>
            <person name="Chiaraviglio L."/>
            <person name="Young S.K."/>
            <person name="Zeng Q."/>
            <person name="Gargeya S."/>
            <person name="Fitzgerald M."/>
            <person name="Haas B."/>
            <person name="Abouelleil A."/>
            <person name="Alvarado L."/>
            <person name="Arachchi H.M."/>
            <person name="Berlin A."/>
            <person name="Chapman S.B."/>
            <person name="Gearin G."/>
            <person name="Goldberg J."/>
            <person name="Griggs A."/>
            <person name="Gujja S."/>
            <person name="Hansen M."/>
            <person name="Heiman D."/>
            <person name="Howarth C."/>
            <person name="Larimer J."/>
            <person name="Lui A."/>
            <person name="MacDonald P.J.P."/>
            <person name="McCowen C."/>
            <person name="Montmayeur A."/>
            <person name="Murphy C."/>
            <person name="Neiman D."/>
            <person name="Pearson M."/>
            <person name="Priest M."/>
            <person name="Roberts A."/>
            <person name="Saif S."/>
            <person name="Shea T."/>
            <person name="Sisk P."/>
            <person name="Stolte C."/>
            <person name="Sykes S."/>
            <person name="Wortman J."/>
            <person name="Nusbaum C."/>
            <person name="Birren B."/>
        </authorList>
    </citation>
    <scope>NUCLEOTIDE SEQUENCE [LARGE SCALE GENOMIC DNA]</scope>
    <source>
        <strain evidence="2 3">Sb944nv</strain>
    </source>
</reference>
<dbReference type="Proteomes" id="UP000008947">
    <property type="component" value="Unassembled WGS sequence"/>
</dbReference>
<dbReference type="EMBL" id="AILU01000020">
    <property type="protein sequence ID" value="EJF79854.1"/>
    <property type="molecule type" value="Genomic_DNA"/>
</dbReference>
<evidence type="ECO:0000259" key="1">
    <source>
        <dbReference type="Pfam" id="PF21217"/>
    </source>
</evidence>
<feature type="domain" description="Stability determinant" evidence="1">
    <location>
        <begin position="2"/>
        <end position="25"/>
    </location>
</feature>
<comment type="caution">
    <text evidence="2">The sequence shown here is derived from an EMBL/GenBank/DDBJ whole genome shotgun (WGS) entry which is preliminary data.</text>
</comment>
<dbReference type="PATRIC" id="fig|1094563.3.peg.674"/>
<protein>
    <recommendedName>
        <fullName evidence="1">Stability determinant domain-containing protein</fullName>
    </recommendedName>
</protein>
<dbReference type="RefSeq" id="WP_006923454.1">
    <property type="nucleotide sequence ID" value="NZ_JH725023.1"/>
</dbReference>
<dbReference type="AlphaFoldDB" id="J0QAT1"/>
<dbReference type="Gene3D" id="6.20.450.20">
    <property type="match status" value="1"/>
</dbReference>
<dbReference type="HOGENOM" id="CLU_3340646_0_0_5"/>
<dbReference type="InterPro" id="IPR048851">
    <property type="entry name" value="PaaA2_dom"/>
</dbReference>
<dbReference type="Pfam" id="PF21217">
    <property type="entry name" value="PaaA2"/>
    <property type="match status" value="1"/>
</dbReference>
<accession>J0QAT1</accession>
<organism evidence="2 3">
    <name type="scientific">Candidatus Bartonella washoeensis Sb944nv</name>
    <dbReference type="NCBI Taxonomy" id="1094563"/>
    <lineage>
        <taxon>Bacteria</taxon>
        <taxon>Pseudomonadati</taxon>
        <taxon>Pseudomonadota</taxon>
        <taxon>Alphaproteobacteria</taxon>
        <taxon>Hyphomicrobiales</taxon>
        <taxon>Bartonellaceae</taxon>
        <taxon>Bartonella</taxon>
    </lineage>
</organism>
<proteinExistence type="predicted"/>
<gene>
    <name evidence="2" type="ORF">MCQ_00586</name>
</gene>
<name>J0QAT1_9HYPH</name>
<evidence type="ECO:0000313" key="2">
    <source>
        <dbReference type="EMBL" id="EJF79854.1"/>
    </source>
</evidence>
<keyword evidence="3" id="KW-1185">Reference proteome</keyword>
<sequence length="37" mass="4305">MWLRNKGAINLANPHLALPHDEVMAKMEALREKFETE</sequence>